<protein>
    <recommendedName>
        <fullName evidence="4">Alpha/beta hydrolase family protein</fullName>
    </recommendedName>
</protein>
<dbReference type="EMBL" id="CP036318">
    <property type="protein sequence ID" value="QDV57125.1"/>
    <property type="molecule type" value="Genomic_DNA"/>
</dbReference>
<feature type="region of interest" description="Disordered" evidence="1">
    <location>
        <begin position="33"/>
        <end position="58"/>
    </location>
</feature>
<reference evidence="2 3" key="1">
    <citation type="submission" date="2019-02" db="EMBL/GenBank/DDBJ databases">
        <title>Deep-cultivation of Planctomycetes and their phenomic and genomic characterization uncovers novel biology.</title>
        <authorList>
            <person name="Wiegand S."/>
            <person name="Jogler M."/>
            <person name="Boedeker C."/>
            <person name="Pinto D."/>
            <person name="Vollmers J."/>
            <person name="Rivas-Marin E."/>
            <person name="Kohn T."/>
            <person name="Peeters S.H."/>
            <person name="Heuer A."/>
            <person name="Rast P."/>
            <person name="Oberbeckmann S."/>
            <person name="Bunk B."/>
            <person name="Jeske O."/>
            <person name="Meyerdierks A."/>
            <person name="Storesund J.E."/>
            <person name="Kallscheuer N."/>
            <person name="Luecker S."/>
            <person name="Lage O.M."/>
            <person name="Pohl T."/>
            <person name="Merkel B.J."/>
            <person name="Hornburger P."/>
            <person name="Mueller R.-W."/>
            <person name="Bruemmer F."/>
            <person name="Labrenz M."/>
            <person name="Spormann A.M."/>
            <person name="Op den Camp H."/>
            <person name="Overmann J."/>
            <person name="Amann R."/>
            <person name="Jetten M.S.M."/>
            <person name="Mascher T."/>
            <person name="Medema M.H."/>
            <person name="Devos D.P."/>
            <person name="Kaster A.-K."/>
            <person name="Ovreas L."/>
            <person name="Rohde M."/>
            <person name="Galperin M.Y."/>
            <person name="Jogler C."/>
        </authorList>
    </citation>
    <scope>NUCLEOTIDE SEQUENCE [LARGE SCALE GENOMIC DNA]</scope>
    <source>
        <strain evidence="2 3">Mal33</strain>
    </source>
</reference>
<dbReference type="AlphaFoldDB" id="A0A518IVL9"/>
<dbReference type="Pfam" id="PF05990">
    <property type="entry name" value="DUF900"/>
    <property type="match status" value="1"/>
</dbReference>
<dbReference type="InterPro" id="IPR029058">
    <property type="entry name" value="AB_hydrolase_fold"/>
</dbReference>
<sequence>MTASPFGLLIGLLLSLILVPAQLLAQQSAPPSQVQAAPPAAPSAIATPSETPAADGAAPSEAAIGDSLLAEPTESVAEDVVGKEAVAAELETAPLAEFDVRSLDQVWTISSRCVGSHHAPVQSLQFRRRIEGNRWQTESAESFFADNAGPLPMRTILFVHGNRTPEVKALRRGLQTYDQTVLNWQRPDSAVRFVIWMWPADKISGQLRDVRVKAARADLHAFHLARVITEIQPQQQVSVIGYSFGGRLAVGAMHLLGGGSLCGSRLPMTDPELPWINLALLAPAIRNDCFVTSRNAALRPVDHLFVLHNSRDQYLKLYRFLKLDNHTPALGYTGLCGLGRHQLASDRVHQYDAARSVGSDHNYLEYVADRRIESLVRQNIFFDTGAVPPHAVGHPHVGGQPEIRSFRLSN</sequence>
<evidence type="ECO:0000313" key="3">
    <source>
        <dbReference type="Proteomes" id="UP000316770"/>
    </source>
</evidence>
<accession>A0A518IVL9</accession>
<gene>
    <name evidence="2" type="ORF">Mal33_31260</name>
</gene>
<name>A0A518IVL9_9BACT</name>
<evidence type="ECO:0008006" key="4">
    <source>
        <dbReference type="Google" id="ProtNLM"/>
    </source>
</evidence>
<dbReference type="Gene3D" id="3.40.50.1820">
    <property type="entry name" value="alpha/beta hydrolase"/>
    <property type="match status" value="1"/>
</dbReference>
<dbReference type="SUPFAM" id="SSF53474">
    <property type="entry name" value="alpha/beta-Hydrolases"/>
    <property type="match status" value="1"/>
</dbReference>
<keyword evidence="3" id="KW-1185">Reference proteome</keyword>
<dbReference type="InterPro" id="IPR010297">
    <property type="entry name" value="DUF900_hydrolase"/>
</dbReference>
<organism evidence="2 3">
    <name type="scientific">Rosistilla oblonga</name>
    <dbReference type="NCBI Taxonomy" id="2527990"/>
    <lineage>
        <taxon>Bacteria</taxon>
        <taxon>Pseudomonadati</taxon>
        <taxon>Planctomycetota</taxon>
        <taxon>Planctomycetia</taxon>
        <taxon>Pirellulales</taxon>
        <taxon>Pirellulaceae</taxon>
        <taxon>Rosistilla</taxon>
    </lineage>
</organism>
<dbReference type="Proteomes" id="UP000316770">
    <property type="component" value="Chromosome"/>
</dbReference>
<evidence type="ECO:0000313" key="2">
    <source>
        <dbReference type="EMBL" id="QDV57125.1"/>
    </source>
</evidence>
<evidence type="ECO:0000256" key="1">
    <source>
        <dbReference type="SAM" id="MobiDB-lite"/>
    </source>
</evidence>
<proteinExistence type="predicted"/>